<comment type="caution">
    <text evidence="2">The sequence shown here is derived from an EMBL/GenBank/DDBJ whole genome shotgun (WGS) entry which is preliminary data.</text>
</comment>
<sequence length="709" mass="75348">MKKSIITTILSVLCSFVFAFGLTACDNENYNNGGTVNNGGDGTQPHTHTYSEEWSHDNTYHWHAATCEHTEEIKDKAEHNFINDVCSVCDYILESLEYALNSDEQSYTIIGIGTCKDTDIVIPSIYNDLPVTGIGDNAFYNCGSLTSIKILDNVASIGDNAFNGCSNLTNIVIPDNTSIGDNAFNGCPIETVTMPTSAIDAIPKTNLKSVVITSGESIEGNAFDGCTSLTSITIPDSVTLIGENAFNGCNRIETAIMPTSAISAIPQTNLKSVVITSGESIEENAFDGCTSLTSIIIPDSVTSIGKSAFEGCNSLSCITLPFIGANKDETRNTFFGYNFGADDYRQNDRYVPESLKTVVITSAESIDFSTFYGCSSLTSITIPDSVTSIGSSAFNSCSSLTSIVIPDSVTSIGIGAFNSCSSLTSIVIPDSVTSIGGEAFSGCSSLESITVASGNSVYHSDGNCLIETASKTLIVGCKNSVIPTDGSVTSIRLAAFEGCSSLTNITIPDGVTHIGERAFAYCSSLTSITIPDSVTSIGGATFLRCGSLICNEYSNGYYLGNPNNPYLILLKAKDTSITTCTINNTTKFIHSFAFGNCRSLTSITIPDSVTSIGYGAFAYCSSLTSIAIPDSVTSIEDLMFQDCTNLTSVTIPDSVTNIHYAPFQDCSNLTSIKFNGTMQQWEAIDKTIHWDSYSHINKVICTNGILNLN</sequence>
<dbReference type="EMBL" id="DVIU01000022">
    <property type="protein sequence ID" value="HIS35201.1"/>
    <property type="molecule type" value="Genomic_DNA"/>
</dbReference>
<dbReference type="InterPro" id="IPR026906">
    <property type="entry name" value="LRR_5"/>
</dbReference>
<dbReference type="Gene3D" id="3.80.10.10">
    <property type="entry name" value="Ribonuclease Inhibitor"/>
    <property type="match status" value="5"/>
</dbReference>
<dbReference type="PROSITE" id="PS51257">
    <property type="entry name" value="PROKAR_LIPOPROTEIN"/>
    <property type="match status" value="1"/>
</dbReference>
<dbReference type="InterPro" id="IPR032675">
    <property type="entry name" value="LRR_dom_sf"/>
</dbReference>
<dbReference type="PANTHER" id="PTHR45661">
    <property type="entry name" value="SURFACE ANTIGEN"/>
    <property type="match status" value="1"/>
</dbReference>
<protein>
    <submittedName>
        <fullName evidence="2">Leucine-rich repeat domain-containing protein</fullName>
    </submittedName>
</protein>
<dbReference type="InterPro" id="IPR053139">
    <property type="entry name" value="Surface_bspA-like"/>
</dbReference>
<reference evidence="2" key="2">
    <citation type="journal article" date="2021" name="PeerJ">
        <title>Extensive microbial diversity within the chicken gut microbiome revealed by metagenomics and culture.</title>
        <authorList>
            <person name="Gilroy R."/>
            <person name="Ravi A."/>
            <person name="Getino M."/>
            <person name="Pursley I."/>
            <person name="Horton D.L."/>
            <person name="Alikhan N.F."/>
            <person name="Baker D."/>
            <person name="Gharbi K."/>
            <person name="Hall N."/>
            <person name="Watson M."/>
            <person name="Adriaenssens E.M."/>
            <person name="Foster-Nyarko E."/>
            <person name="Jarju S."/>
            <person name="Secka A."/>
            <person name="Antonio M."/>
            <person name="Oren A."/>
            <person name="Chaudhuri R.R."/>
            <person name="La Ragione R."/>
            <person name="Hildebrand F."/>
            <person name="Pallen M.J."/>
        </authorList>
    </citation>
    <scope>NUCLEOTIDE SEQUENCE</scope>
    <source>
        <strain evidence="2">6276</strain>
    </source>
</reference>
<evidence type="ECO:0000313" key="3">
    <source>
        <dbReference type="Proteomes" id="UP000823928"/>
    </source>
</evidence>
<dbReference type="Proteomes" id="UP000823928">
    <property type="component" value="Unassembled WGS sequence"/>
</dbReference>
<proteinExistence type="predicted"/>
<reference evidence="2" key="1">
    <citation type="submission" date="2020-10" db="EMBL/GenBank/DDBJ databases">
        <authorList>
            <person name="Gilroy R."/>
        </authorList>
    </citation>
    <scope>NUCLEOTIDE SEQUENCE</scope>
    <source>
        <strain evidence="2">6276</strain>
    </source>
</reference>
<dbReference type="Pfam" id="PF13306">
    <property type="entry name" value="LRR_5"/>
    <property type="match status" value="6"/>
</dbReference>
<gene>
    <name evidence="2" type="ORF">IAC10_01030</name>
</gene>
<dbReference type="SUPFAM" id="SSF52058">
    <property type="entry name" value="L domain-like"/>
    <property type="match status" value="3"/>
</dbReference>
<evidence type="ECO:0000313" key="2">
    <source>
        <dbReference type="EMBL" id="HIS35201.1"/>
    </source>
</evidence>
<dbReference type="PANTHER" id="PTHR45661:SF3">
    <property type="entry name" value="IG-LIKE DOMAIN-CONTAINING PROTEIN"/>
    <property type="match status" value="1"/>
</dbReference>
<dbReference type="Gene3D" id="3.40.50.12480">
    <property type="match status" value="1"/>
</dbReference>
<feature type="signal peptide" evidence="1">
    <location>
        <begin position="1"/>
        <end position="19"/>
    </location>
</feature>
<dbReference type="AlphaFoldDB" id="A0A9D1EWD9"/>
<organism evidence="2 3">
    <name type="scientific">Candidatus Scatousia excrementigallinarum</name>
    <dbReference type="NCBI Taxonomy" id="2840935"/>
    <lineage>
        <taxon>Bacteria</taxon>
        <taxon>Candidatus Scatousia</taxon>
    </lineage>
</organism>
<name>A0A9D1EWD9_9BACT</name>
<evidence type="ECO:0000256" key="1">
    <source>
        <dbReference type="SAM" id="SignalP"/>
    </source>
</evidence>
<keyword evidence="1" id="KW-0732">Signal</keyword>
<accession>A0A9D1EWD9</accession>
<feature type="chain" id="PRO_5038734811" evidence="1">
    <location>
        <begin position="20"/>
        <end position="709"/>
    </location>
</feature>